<evidence type="ECO:0000313" key="2">
    <source>
        <dbReference type="Proteomes" id="UP001281147"/>
    </source>
</evidence>
<keyword evidence="2" id="KW-1185">Reference proteome</keyword>
<comment type="caution">
    <text evidence="1">The sequence shown here is derived from an EMBL/GenBank/DDBJ whole genome shotgun (WGS) entry which is preliminary data.</text>
</comment>
<dbReference type="Proteomes" id="UP001281147">
    <property type="component" value="Unassembled WGS sequence"/>
</dbReference>
<accession>A0ACC3MC85</accession>
<organism evidence="1 2">
    <name type="scientific">Vermiconidia calcicola</name>
    <dbReference type="NCBI Taxonomy" id="1690605"/>
    <lineage>
        <taxon>Eukaryota</taxon>
        <taxon>Fungi</taxon>
        <taxon>Dikarya</taxon>
        <taxon>Ascomycota</taxon>
        <taxon>Pezizomycotina</taxon>
        <taxon>Dothideomycetes</taxon>
        <taxon>Dothideomycetidae</taxon>
        <taxon>Mycosphaerellales</taxon>
        <taxon>Extremaceae</taxon>
        <taxon>Vermiconidia</taxon>
    </lineage>
</organism>
<protein>
    <submittedName>
        <fullName evidence="1">Uncharacterized protein</fullName>
    </submittedName>
</protein>
<dbReference type="EMBL" id="JAUTXU010000370">
    <property type="protein sequence ID" value="KAK3683088.1"/>
    <property type="molecule type" value="Genomic_DNA"/>
</dbReference>
<reference evidence="1" key="1">
    <citation type="submission" date="2023-07" db="EMBL/GenBank/DDBJ databases">
        <title>Black Yeasts Isolated from many extreme environments.</title>
        <authorList>
            <person name="Coleine C."/>
            <person name="Stajich J.E."/>
            <person name="Selbmann L."/>
        </authorList>
    </citation>
    <scope>NUCLEOTIDE SEQUENCE</scope>
    <source>
        <strain evidence="1">CCFEE 5714</strain>
    </source>
</reference>
<name>A0ACC3MC85_9PEZI</name>
<sequence length="395" mass="43214">MALVFPVTKPPPLISAVTLPWTSESPGFQAHQRRQGEALLAVAQCCSNPDISAPAAQAQFLQIRQFLELEKHIEEPSIKQIAKVPSLHTIIVCTVATFSMLTGVNLFPYYLGTAVINAGITNSTTQLEINIILNSSVRWSSSLAPPPSNRAFLKAVFHAIKPYHRDYQSLLRPSDTDRRLAKAIPSGKVTAIDLNAEILPRAAAIADLAGVKNVKFQQGDVYHLPYPDGSFDITFCHQVLTHLKAPWNAIAEMMRVTKSGGIVAAREGDLVTECVWPELLGLLKFHKFAAGMMNAAGGSSTGGRQLLSWALKAGAERGRVTLSYGLWSYSSPGDKRVWAQALMDKVRSGRLREGGLKSGLVTRDDLEEMARAWEEWAEMEDASVAMMHGEIVIQK</sequence>
<evidence type="ECO:0000313" key="1">
    <source>
        <dbReference type="EMBL" id="KAK3683088.1"/>
    </source>
</evidence>
<gene>
    <name evidence="1" type="ORF">LTR37_020573</name>
</gene>
<proteinExistence type="predicted"/>